<keyword evidence="3" id="KW-0808">Transferase</keyword>
<dbReference type="PANTHER" id="PTHR12176">
    <property type="entry name" value="SAM-DEPENDENT METHYLTRANSFERASE SUPERFAMILY PROTEIN"/>
    <property type="match status" value="1"/>
</dbReference>
<evidence type="ECO:0000313" key="7">
    <source>
        <dbReference type="Proteomes" id="UP000095751"/>
    </source>
</evidence>
<dbReference type="AlphaFoldDB" id="A0A1E7FP71"/>
<comment type="similarity">
    <text evidence="1">Belongs to the methyltransferase superfamily.</text>
</comment>
<dbReference type="PANTHER" id="PTHR12176:SF80">
    <property type="entry name" value="EEF1A LYSINE METHYLTRANSFERASE 4"/>
    <property type="match status" value="1"/>
</dbReference>
<name>A0A1E7FP71_9STRA</name>
<keyword evidence="2" id="KW-0489">Methyltransferase</keyword>
<dbReference type="GO" id="GO:0032259">
    <property type="term" value="P:methylation"/>
    <property type="evidence" value="ECO:0007669"/>
    <property type="project" value="UniProtKB-KW"/>
</dbReference>
<accession>A0A1E7FP71</accession>
<keyword evidence="4" id="KW-0732">Signal</keyword>
<dbReference type="Gene3D" id="3.40.50.150">
    <property type="entry name" value="Vaccinia Virus protein VP39"/>
    <property type="match status" value="1"/>
</dbReference>
<evidence type="ECO:0000259" key="5">
    <source>
        <dbReference type="Pfam" id="PF08241"/>
    </source>
</evidence>
<feature type="domain" description="Methyltransferase type 11" evidence="5">
    <location>
        <begin position="137"/>
        <end position="254"/>
    </location>
</feature>
<dbReference type="SUPFAM" id="SSF53335">
    <property type="entry name" value="S-adenosyl-L-methionine-dependent methyltransferases"/>
    <property type="match status" value="1"/>
</dbReference>
<evidence type="ECO:0000256" key="4">
    <source>
        <dbReference type="SAM" id="SignalP"/>
    </source>
</evidence>
<dbReference type="GO" id="GO:0008757">
    <property type="term" value="F:S-adenosylmethionine-dependent methyltransferase activity"/>
    <property type="evidence" value="ECO:0007669"/>
    <property type="project" value="InterPro"/>
</dbReference>
<proteinExistence type="inferred from homology"/>
<evidence type="ECO:0000256" key="1">
    <source>
        <dbReference type="ARBA" id="ARBA00008361"/>
    </source>
</evidence>
<gene>
    <name evidence="6" type="ORF">FRACYDRAFT_268133</name>
</gene>
<feature type="chain" id="PRO_5009193414" description="Methyltransferase type 11 domain-containing protein" evidence="4">
    <location>
        <begin position="23"/>
        <end position="297"/>
    </location>
</feature>
<dbReference type="Proteomes" id="UP000095751">
    <property type="component" value="Unassembled WGS sequence"/>
</dbReference>
<organism evidence="6 7">
    <name type="scientific">Fragilariopsis cylindrus CCMP1102</name>
    <dbReference type="NCBI Taxonomy" id="635003"/>
    <lineage>
        <taxon>Eukaryota</taxon>
        <taxon>Sar</taxon>
        <taxon>Stramenopiles</taxon>
        <taxon>Ochrophyta</taxon>
        <taxon>Bacillariophyta</taxon>
        <taxon>Bacillariophyceae</taxon>
        <taxon>Bacillariophycidae</taxon>
        <taxon>Bacillariales</taxon>
        <taxon>Bacillariaceae</taxon>
        <taxon>Fragilariopsis</taxon>
    </lineage>
</organism>
<dbReference type="InterPro" id="IPR029063">
    <property type="entry name" value="SAM-dependent_MTases_sf"/>
</dbReference>
<keyword evidence="7" id="KW-1185">Reference proteome</keyword>
<protein>
    <recommendedName>
        <fullName evidence="5">Methyltransferase type 11 domain-containing protein</fullName>
    </recommendedName>
</protein>
<reference evidence="6 7" key="1">
    <citation type="submission" date="2016-09" db="EMBL/GenBank/DDBJ databases">
        <title>Extensive genetic diversity and differential bi-allelic expression allows diatom success in the polar Southern Ocean.</title>
        <authorList>
            <consortium name="DOE Joint Genome Institute"/>
            <person name="Mock T."/>
            <person name="Otillar R.P."/>
            <person name="Strauss J."/>
            <person name="Dupont C."/>
            <person name="Frickenhaus S."/>
            <person name="Maumus F."/>
            <person name="Mcmullan M."/>
            <person name="Sanges R."/>
            <person name="Schmutz J."/>
            <person name="Toseland A."/>
            <person name="Valas R."/>
            <person name="Veluchamy A."/>
            <person name="Ward B.J."/>
            <person name="Allen A."/>
            <person name="Barry K."/>
            <person name="Falciatore A."/>
            <person name="Ferrante M."/>
            <person name="Fortunato A.E."/>
            <person name="Gloeckner G."/>
            <person name="Gruber A."/>
            <person name="Hipkin R."/>
            <person name="Janech M."/>
            <person name="Kroth P."/>
            <person name="Leese F."/>
            <person name="Lindquist E."/>
            <person name="Lyon B.R."/>
            <person name="Martin J."/>
            <person name="Mayer C."/>
            <person name="Parker M."/>
            <person name="Quesneville H."/>
            <person name="Raymond J."/>
            <person name="Uhlig C."/>
            <person name="Valentin K.U."/>
            <person name="Worden A.Z."/>
            <person name="Armbrust E.V."/>
            <person name="Bowler C."/>
            <person name="Green B."/>
            <person name="Moulton V."/>
            <person name="Van Oosterhout C."/>
            <person name="Grigoriev I."/>
        </authorList>
    </citation>
    <scope>NUCLEOTIDE SEQUENCE [LARGE SCALE GENOMIC DNA]</scope>
    <source>
        <strain evidence="6 7">CCMP1102</strain>
    </source>
</reference>
<evidence type="ECO:0000256" key="3">
    <source>
        <dbReference type="ARBA" id="ARBA00022679"/>
    </source>
</evidence>
<dbReference type="InParanoid" id="A0A1E7FP71"/>
<dbReference type="EMBL" id="KV784355">
    <property type="protein sequence ID" value="OEU19951.1"/>
    <property type="molecule type" value="Genomic_DNA"/>
</dbReference>
<dbReference type="InterPro" id="IPR013216">
    <property type="entry name" value="Methyltransf_11"/>
</dbReference>
<dbReference type="CDD" id="cd02440">
    <property type="entry name" value="AdoMet_MTases"/>
    <property type="match status" value="1"/>
</dbReference>
<sequence>MRMKNMGSRKSAFLVLFSSTYCYQNSDIITPCNSWIIQELPTRTSISRQVVHSISSSIITRYSTSTINDEDEDEIEIDDDDDNAKSLFGTKEYWDELYQGRGDFPSDEYQWYFGFEKYGKLVMENLPSKNEEILLPGIGNDPILLDLLQKGYTKLTATDYSEFAIERQIDLLSYQPYPYSTEEDEIEEDDDDDGPIPTLLLQMDARKMKSMWTNKFDAIIEKGALDAIHLSGDGNFERAVKEFERTLKPGGILISVSGVVPPELRKEVFNLQSWTWIRDGTDDLQAGCFVLKKKPIV</sequence>
<evidence type="ECO:0000256" key="2">
    <source>
        <dbReference type="ARBA" id="ARBA00022603"/>
    </source>
</evidence>
<dbReference type="Pfam" id="PF08241">
    <property type="entry name" value="Methyltransf_11"/>
    <property type="match status" value="1"/>
</dbReference>
<feature type="signal peptide" evidence="4">
    <location>
        <begin position="1"/>
        <end position="22"/>
    </location>
</feature>
<dbReference type="OrthoDB" id="41363at2759"/>
<evidence type="ECO:0000313" key="6">
    <source>
        <dbReference type="EMBL" id="OEU19951.1"/>
    </source>
</evidence>
<dbReference type="KEGG" id="fcy:FRACYDRAFT_268133"/>
<dbReference type="InterPro" id="IPR051419">
    <property type="entry name" value="Lys/N-term_MeTrsfase_sf"/>
</dbReference>